<dbReference type="RefSeq" id="WP_189659097.1">
    <property type="nucleotide sequence ID" value="NZ_BMZW01000035.1"/>
</dbReference>
<proteinExistence type="predicted"/>
<sequence length="117" mass="13624">MTILTTFSELRESSITNVEVMEGSSDNDYSNDFITLTFDNGVVLEFMAKSKFNFKWNEWKTEIANSMQYLELKNAQLELDEFEENEELSYLIQLANDFTTDWEDALNEHLQSLTPTA</sequence>
<gene>
    <name evidence="1" type="ORF">PSE10A_46530</name>
</gene>
<evidence type="ECO:0000313" key="2">
    <source>
        <dbReference type="Proteomes" id="UP000630864"/>
    </source>
</evidence>
<dbReference type="Proteomes" id="UP000630864">
    <property type="component" value="Unassembled WGS sequence"/>
</dbReference>
<protein>
    <submittedName>
        <fullName evidence="1">Uncharacterized protein</fullName>
    </submittedName>
</protein>
<dbReference type="AlphaFoldDB" id="A0A9P3AGX2"/>
<comment type="caution">
    <text evidence="1">The sequence shown here is derived from an EMBL/GenBank/DDBJ whole genome shotgun (WGS) entry which is preliminary data.</text>
</comment>
<dbReference type="EMBL" id="BMZW01000035">
    <property type="protein sequence ID" value="GFZ62142.1"/>
    <property type="molecule type" value="Genomic_DNA"/>
</dbReference>
<reference evidence="1" key="1">
    <citation type="submission" date="2020-09" db="EMBL/GenBank/DDBJ databases">
        <title>Pseudomonas syringae pv. eriobotryae genome sequence causing loquat canker disease.</title>
        <authorList>
            <person name="Fukuda S."/>
            <person name="Tashiro H."/>
            <person name="Nagano Y."/>
        </authorList>
    </citation>
    <scope>NUCLEOTIDE SEQUENCE</scope>
    <source>
        <strain evidence="1">AM001</strain>
    </source>
</reference>
<evidence type="ECO:0000313" key="1">
    <source>
        <dbReference type="EMBL" id="GFZ62142.1"/>
    </source>
</evidence>
<organism evidence="1 2">
    <name type="scientific">Pseudomonas amygdali pv. eriobotryae</name>
    <dbReference type="NCBI Taxonomy" id="129137"/>
    <lineage>
        <taxon>Bacteria</taxon>
        <taxon>Pseudomonadati</taxon>
        <taxon>Pseudomonadota</taxon>
        <taxon>Gammaproteobacteria</taxon>
        <taxon>Pseudomonadales</taxon>
        <taxon>Pseudomonadaceae</taxon>
        <taxon>Pseudomonas</taxon>
        <taxon>Pseudomonas amygdali</taxon>
    </lineage>
</organism>
<name>A0A9P3AGX2_PSEA0</name>
<accession>A0A9P3AGX2</accession>